<dbReference type="PANTHER" id="PTHR11986">
    <property type="entry name" value="AMINOTRANSFERASE CLASS III"/>
    <property type="match status" value="1"/>
</dbReference>
<comment type="pathway">
    <text evidence="5">Amino-acid biosynthesis; L-arginine biosynthesis; N(2)-acetyl-L-ornithine from L-glutamate: step 4/4.</text>
</comment>
<dbReference type="GO" id="GO:0030170">
    <property type="term" value="F:pyridoxal phosphate binding"/>
    <property type="evidence" value="ECO:0007669"/>
    <property type="project" value="InterPro"/>
</dbReference>
<name>A0A2S6NHB4_9HYPH</name>
<dbReference type="NCBIfam" id="NF002325">
    <property type="entry name" value="PRK01278.1"/>
    <property type="match status" value="1"/>
</dbReference>
<dbReference type="PROSITE" id="PS00600">
    <property type="entry name" value="AA_TRANSFER_CLASS_3"/>
    <property type="match status" value="1"/>
</dbReference>
<protein>
    <recommendedName>
        <fullName evidence="5">Acetylornithine aminotransferase</fullName>
        <shortName evidence="5">ACOAT</shortName>
        <ecNumber evidence="5">2.6.1.11</ecNumber>
    </recommendedName>
</protein>
<feature type="binding site" evidence="5">
    <location>
        <position position="283"/>
    </location>
    <ligand>
        <name>pyridoxal 5'-phosphate</name>
        <dbReference type="ChEBI" id="CHEBI:597326"/>
    </ligand>
</feature>
<dbReference type="GO" id="GO:0006526">
    <property type="term" value="P:L-arginine biosynthetic process"/>
    <property type="evidence" value="ECO:0007669"/>
    <property type="project" value="UniProtKB-UniRule"/>
</dbReference>
<keyword evidence="5" id="KW-0028">Amino-acid biosynthesis</keyword>
<dbReference type="InterPro" id="IPR015424">
    <property type="entry name" value="PyrdxlP-dep_Trfase"/>
</dbReference>
<dbReference type="EC" id="2.6.1.11" evidence="5"/>
<dbReference type="Pfam" id="PF00202">
    <property type="entry name" value="Aminotran_3"/>
    <property type="match status" value="1"/>
</dbReference>
<feature type="modified residue" description="N6-(pyridoxal phosphate)lysine" evidence="5">
    <location>
        <position position="254"/>
    </location>
</feature>
<keyword evidence="4 5" id="KW-0663">Pyridoxal phosphate</keyword>
<dbReference type="HAMAP" id="MF_01107">
    <property type="entry name" value="ArgD_aminotrans_3"/>
    <property type="match status" value="1"/>
</dbReference>
<keyword evidence="2 5" id="KW-0032">Aminotransferase</keyword>
<keyword evidence="1 5" id="KW-0055">Arginine biosynthesis</keyword>
<dbReference type="Gene3D" id="3.40.640.10">
    <property type="entry name" value="Type I PLP-dependent aspartate aminotransferase-like (Major domain)"/>
    <property type="match status" value="1"/>
</dbReference>
<dbReference type="CDD" id="cd00610">
    <property type="entry name" value="OAT_like"/>
    <property type="match status" value="1"/>
</dbReference>
<comment type="cofactor">
    <cofactor evidence="5">
        <name>pyridoxal 5'-phosphate</name>
        <dbReference type="ChEBI" id="CHEBI:597326"/>
    </cofactor>
    <text evidence="5">Binds 1 pyridoxal phosphate per subunit.</text>
</comment>
<comment type="catalytic activity">
    <reaction evidence="5">
        <text>N(2)-acetyl-L-ornithine + 2-oxoglutarate = N-acetyl-L-glutamate 5-semialdehyde + L-glutamate</text>
        <dbReference type="Rhea" id="RHEA:18049"/>
        <dbReference type="ChEBI" id="CHEBI:16810"/>
        <dbReference type="ChEBI" id="CHEBI:29123"/>
        <dbReference type="ChEBI" id="CHEBI:29985"/>
        <dbReference type="ChEBI" id="CHEBI:57805"/>
        <dbReference type="EC" id="2.6.1.11"/>
    </reaction>
</comment>
<proteinExistence type="inferred from homology"/>
<accession>A0A2S6NHB4</accession>
<dbReference type="FunFam" id="3.40.640.10:FF:000004">
    <property type="entry name" value="Acetylornithine aminotransferase"/>
    <property type="match status" value="1"/>
</dbReference>
<evidence type="ECO:0000256" key="1">
    <source>
        <dbReference type="ARBA" id="ARBA00022571"/>
    </source>
</evidence>
<dbReference type="GO" id="GO:0005737">
    <property type="term" value="C:cytoplasm"/>
    <property type="evidence" value="ECO:0007669"/>
    <property type="project" value="UniProtKB-SubCell"/>
</dbReference>
<dbReference type="AlphaFoldDB" id="A0A2S6NHB4"/>
<gene>
    <name evidence="5" type="primary">argD</name>
    <name evidence="6" type="ORF">CCR94_00310</name>
</gene>
<comment type="miscellaneous">
    <text evidence="5">May also have succinyldiaminopimelate aminotransferase activity, thus carrying out the corresponding step in lysine biosynthesis.</text>
</comment>
<feature type="binding site" evidence="5">
    <location>
        <begin position="107"/>
        <end position="108"/>
    </location>
    <ligand>
        <name>pyridoxal 5'-phosphate</name>
        <dbReference type="ChEBI" id="CHEBI:597326"/>
    </ligand>
</feature>
<reference evidence="6 7" key="1">
    <citation type="journal article" date="2018" name="Arch. Microbiol.">
        <title>New insights into the metabolic potential of the phototrophic purple bacterium Rhodopila globiformis DSM 161(T) from its draft genome sequence and evidence for a vanadium-dependent nitrogenase.</title>
        <authorList>
            <person name="Imhoff J.F."/>
            <person name="Rahn T."/>
            <person name="Kunzel S."/>
            <person name="Neulinger S.C."/>
        </authorList>
    </citation>
    <scope>NUCLEOTIDE SEQUENCE [LARGE SCALE GENOMIC DNA]</scope>
    <source>
        <strain evidence="6 7">DSM 16996</strain>
    </source>
</reference>
<dbReference type="InterPro" id="IPR050103">
    <property type="entry name" value="Class-III_PLP-dep_AT"/>
</dbReference>
<keyword evidence="7" id="KW-1185">Reference proteome</keyword>
<dbReference type="SUPFAM" id="SSF53383">
    <property type="entry name" value="PLP-dependent transferases"/>
    <property type="match status" value="1"/>
</dbReference>
<comment type="subunit">
    <text evidence="5">Homodimer.</text>
</comment>
<dbReference type="Gene3D" id="3.90.1150.10">
    <property type="entry name" value="Aspartate Aminotransferase, domain 1"/>
    <property type="match status" value="1"/>
</dbReference>
<dbReference type="InterPro" id="IPR015422">
    <property type="entry name" value="PyrdxlP-dep_Trfase_small"/>
</dbReference>
<dbReference type="InterPro" id="IPR005814">
    <property type="entry name" value="Aminotrans_3"/>
</dbReference>
<feature type="binding site" evidence="5">
    <location>
        <position position="140"/>
    </location>
    <ligand>
        <name>pyridoxal 5'-phosphate</name>
        <dbReference type="ChEBI" id="CHEBI:597326"/>
    </ligand>
</feature>
<keyword evidence="5" id="KW-0963">Cytoplasm</keyword>
<dbReference type="PANTHER" id="PTHR11986:SF113">
    <property type="entry name" value="SUCCINYLORNITHINE TRANSAMINASE"/>
    <property type="match status" value="1"/>
</dbReference>
<dbReference type="InterPro" id="IPR004636">
    <property type="entry name" value="AcOrn/SuccOrn_fam"/>
</dbReference>
<dbReference type="Proteomes" id="UP000239089">
    <property type="component" value="Unassembled WGS sequence"/>
</dbReference>
<dbReference type="PIRSF" id="PIRSF000521">
    <property type="entry name" value="Transaminase_4ab_Lys_Orn"/>
    <property type="match status" value="1"/>
</dbReference>
<dbReference type="OrthoDB" id="9801834at2"/>
<sequence length="403" mass="42748">MSAGAYLDAASGVDYLYPCFRRAEIAFSHGEGAWLIATDGRRYLDFATGIAVTGLGHSHPALVEALQRQGARLWHVSNAVRIPEQEALARLLCGKTFADRVFFNNSGAEAVETAIKTARRRQFFAGWPERSDIVTFAGAFHGRTLATLAAGGQAKYLEGFGPPAPGFKAVPFGDLDALDAACGPETAAVLLEPIQGESGVRKLEASALAHIRDLCDRRGILLIFDEVQTGIGRTGRLFAYQGVGVTPDILATAKGLGNGFPVAACLANERAAAAMRPGTHGSTFGGNPLAMAIARKTVEIVADETFLGDVRRKGGKLFTGLQALVDDFPDVFEEARGEGMLLGLLCRPPVETVIEAARANGLLSVTAGDNVLRLLPPLILSDEEIEEGLRRLGLAAQSLRVEP</sequence>
<dbReference type="RefSeq" id="WP_104505908.1">
    <property type="nucleotide sequence ID" value="NZ_JACIGC010000041.1"/>
</dbReference>
<feature type="binding site" evidence="5">
    <location>
        <begin position="225"/>
        <end position="228"/>
    </location>
    <ligand>
        <name>pyridoxal 5'-phosphate</name>
        <dbReference type="ChEBI" id="CHEBI:597326"/>
    </ligand>
</feature>
<dbReference type="GO" id="GO:0042802">
    <property type="term" value="F:identical protein binding"/>
    <property type="evidence" value="ECO:0007669"/>
    <property type="project" value="TreeGrafter"/>
</dbReference>
<keyword evidence="3 5" id="KW-0808">Transferase</keyword>
<evidence type="ECO:0000256" key="5">
    <source>
        <dbReference type="HAMAP-Rule" id="MF_01107"/>
    </source>
</evidence>
<dbReference type="GO" id="GO:0003992">
    <property type="term" value="F:N2-acetyl-L-ornithine:2-oxoglutarate 5-aminotransferase activity"/>
    <property type="evidence" value="ECO:0007669"/>
    <property type="project" value="UniProtKB-UniRule"/>
</dbReference>
<dbReference type="EMBL" id="NHSJ01000008">
    <property type="protein sequence ID" value="PPQ33984.1"/>
    <property type="molecule type" value="Genomic_DNA"/>
</dbReference>
<dbReference type="InterPro" id="IPR049704">
    <property type="entry name" value="Aminotrans_3_PPA_site"/>
</dbReference>
<evidence type="ECO:0000313" key="7">
    <source>
        <dbReference type="Proteomes" id="UP000239089"/>
    </source>
</evidence>
<dbReference type="UniPathway" id="UPA00068">
    <property type="reaction ID" value="UER00109"/>
</dbReference>
<comment type="subcellular location">
    <subcellularLocation>
        <location evidence="5">Cytoplasm</location>
    </subcellularLocation>
</comment>
<dbReference type="NCBIfam" id="TIGR00707">
    <property type="entry name" value="argD"/>
    <property type="match status" value="1"/>
</dbReference>
<evidence type="ECO:0000256" key="4">
    <source>
        <dbReference type="ARBA" id="ARBA00022898"/>
    </source>
</evidence>
<feature type="binding site" evidence="5">
    <location>
        <position position="143"/>
    </location>
    <ligand>
        <name>N(2)-acetyl-L-ornithine</name>
        <dbReference type="ChEBI" id="CHEBI:57805"/>
    </ligand>
</feature>
<comment type="similarity">
    <text evidence="5">Belongs to the class-III pyridoxal-phosphate-dependent aminotransferase family. ArgD subfamily.</text>
</comment>
<evidence type="ECO:0000256" key="2">
    <source>
        <dbReference type="ARBA" id="ARBA00022576"/>
    </source>
</evidence>
<organism evidence="6 7">
    <name type="scientific">Rhodoblastus sphagnicola</name>
    <dbReference type="NCBI Taxonomy" id="333368"/>
    <lineage>
        <taxon>Bacteria</taxon>
        <taxon>Pseudomonadati</taxon>
        <taxon>Pseudomonadota</taxon>
        <taxon>Alphaproteobacteria</taxon>
        <taxon>Hyphomicrobiales</taxon>
        <taxon>Rhodoblastaceae</taxon>
        <taxon>Rhodoblastus</taxon>
    </lineage>
</organism>
<dbReference type="InterPro" id="IPR015421">
    <property type="entry name" value="PyrdxlP-dep_Trfase_major"/>
</dbReference>
<evidence type="ECO:0000256" key="3">
    <source>
        <dbReference type="ARBA" id="ARBA00022679"/>
    </source>
</evidence>
<feature type="binding site" evidence="5">
    <location>
        <position position="282"/>
    </location>
    <ligand>
        <name>N(2)-acetyl-L-ornithine</name>
        <dbReference type="ChEBI" id="CHEBI:57805"/>
    </ligand>
</feature>
<comment type="caution">
    <text evidence="6">The sequence shown here is derived from an EMBL/GenBank/DDBJ whole genome shotgun (WGS) entry which is preliminary data.</text>
</comment>
<evidence type="ECO:0000313" key="6">
    <source>
        <dbReference type="EMBL" id="PPQ33984.1"/>
    </source>
</evidence>